<dbReference type="InterPro" id="IPR000709">
    <property type="entry name" value="Leu_Ile_Val-bd"/>
</dbReference>
<gene>
    <name evidence="7" type="ORF">EDD75_1555</name>
</gene>
<keyword evidence="8" id="KW-1185">Reference proteome</keyword>
<evidence type="ECO:0000256" key="1">
    <source>
        <dbReference type="ARBA" id="ARBA00010062"/>
    </source>
</evidence>
<comment type="similarity">
    <text evidence="1">Belongs to the leucine-binding protein family.</text>
</comment>
<evidence type="ECO:0000259" key="6">
    <source>
        <dbReference type="Pfam" id="PF13458"/>
    </source>
</evidence>
<dbReference type="PROSITE" id="PS51257">
    <property type="entry name" value="PROKAR_LIPOPROTEIN"/>
    <property type="match status" value="1"/>
</dbReference>
<dbReference type="OrthoDB" id="9783240at2"/>
<dbReference type="InterPro" id="IPR028081">
    <property type="entry name" value="Leu-bd"/>
</dbReference>
<dbReference type="InterPro" id="IPR028082">
    <property type="entry name" value="Peripla_BP_I"/>
</dbReference>
<dbReference type="PANTHER" id="PTHR30483">
    <property type="entry name" value="LEUCINE-SPECIFIC-BINDING PROTEIN"/>
    <property type="match status" value="1"/>
</dbReference>
<evidence type="ECO:0000256" key="2">
    <source>
        <dbReference type="ARBA" id="ARBA00022448"/>
    </source>
</evidence>
<evidence type="ECO:0000313" key="8">
    <source>
        <dbReference type="Proteomes" id="UP000282654"/>
    </source>
</evidence>
<name>A0A3N5ACX5_9THEO</name>
<evidence type="ECO:0000313" key="7">
    <source>
        <dbReference type="EMBL" id="RPF42454.1"/>
    </source>
</evidence>
<feature type="chain" id="PRO_5018185934" evidence="5">
    <location>
        <begin position="25"/>
        <end position="394"/>
    </location>
</feature>
<dbReference type="AlphaFoldDB" id="A0A3N5ACX5"/>
<keyword evidence="3 5" id="KW-0732">Signal</keyword>
<sequence>MLKRSVKLICLLALFLFVAGCGKAKTTTAPAPQSAPKEPYKIGAIVDASGPAASLGEPERDTLKMLADELNAKGGINGHPVELIILDNKSLESEAVLAAKRLIDQDKVLAIIGCTQSSTSLAIVDTVTKAQVPTVSMAASAKIVTPVAERHWVFKTAQSDIIVANKIAKYLTDKGVKNVAFLSVNNAFGDSGLVNFEKAAQANGLNILLKEKFEATDTDMTAQLAKVKASQAQATVVWAIPPAASIVTKNFRDLGIKMPLIQTHGIGNKKFLELAGTAANGVVAPMGKLLVAEQLPDSDPQKQVLLKYIADYQKRYNARPNTFGGHAYDAFNLVVKAIEQAGPDRAKIRDALEQITGYAGISGVFNMSPQDHNGLGEDSMVMVEIKDGKWQLLQ</sequence>
<dbReference type="InterPro" id="IPR051010">
    <property type="entry name" value="BCAA_transport"/>
</dbReference>
<dbReference type="RefSeq" id="WP_123930563.1">
    <property type="nucleotide sequence ID" value="NZ_RKRE01000003.1"/>
</dbReference>
<comment type="caution">
    <text evidence="7">The sequence shown here is derived from an EMBL/GenBank/DDBJ whole genome shotgun (WGS) entry which is preliminary data.</text>
</comment>
<dbReference type="SUPFAM" id="SSF53822">
    <property type="entry name" value="Periplasmic binding protein-like I"/>
    <property type="match status" value="1"/>
</dbReference>
<organism evidence="7 8">
    <name type="scientific">Thermodesulfitimonas autotrophica</name>
    <dbReference type="NCBI Taxonomy" id="1894989"/>
    <lineage>
        <taxon>Bacteria</taxon>
        <taxon>Bacillati</taxon>
        <taxon>Bacillota</taxon>
        <taxon>Clostridia</taxon>
        <taxon>Thermoanaerobacterales</taxon>
        <taxon>Thermoanaerobacteraceae</taxon>
        <taxon>Thermodesulfitimonas</taxon>
    </lineage>
</organism>
<dbReference type="GO" id="GO:0006865">
    <property type="term" value="P:amino acid transport"/>
    <property type="evidence" value="ECO:0007669"/>
    <property type="project" value="UniProtKB-KW"/>
</dbReference>
<evidence type="ECO:0000256" key="5">
    <source>
        <dbReference type="SAM" id="SignalP"/>
    </source>
</evidence>
<dbReference type="PANTHER" id="PTHR30483:SF38">
    <property type="entry name" value="BLR7848 PROTEIN"/>
    <property type="match status" value="1"/>
</dbReference>
<evidence type="ECO:0000256" key="4">
    <source>
        <dbReference type="ARBA" id="ARBA00022970"/>
    </source>
</evidence>
<accession>A0A3N5ACX5</accession>
<feature type="domain" description="Leucine-binding protein" evidence="6">
    <location>
        <begin position="39"/>
        <end position="388"/>
    </location>
</feature>
<dbReference type="Gene3D" id="3.40.50.2300">
    <property type="match status" value="2"/>
</dbReference>
<dbReference type="Pfam" id="PF13458">
    <property type="entry name" value="Peripla_BP_6"/>
    <property type="match status" value="1"/>
</dbReference>
<protein>
    <submittedName>
        <fullName evidence="7">Amino acid/amide ABC transporter substrate-binding protein (HAAT family)</fullName>
    </submittedName>
</protein>
<proteinExistence type="inferred from homology"/>
<dbReference type="CDD" id="cd06333">
    <property type="entry name" value="PBP1_ABC_RPA1789-like"/>
    <property type="match status" value="1"/>
</dbReference>
<keyword evidence="4" id="KW-0029">Amino-acid transport</keyword>
<keyword evidence="2" id="KW-0813">Transport</keyword>
<evidence type="ECO:0000256" key="3">
    <source>
        <dbReference type="ARBA" id="ARBA00022729"/>
    </source>
</evidence>
<dbReference type="PRINTS" id="PR00337">
    <property type="entry name" value="LEUILEVALBP"/>
</dbReference>
<dbReference type="EMBL" id="RKRE01000003">
    <property type="protein sequence ID" value="RPF42454.1"/>
    <property type="molecule type" value="Genomic_DNA"/>
</dbReference>
<feature type="signal peptide" evidence="5">
    <location>
        <begin position="1"/>
        <end position="24"/>
    </location>
</feature>
<dbReference type="Proteomes" id="UP000282654">
    <property type="component" value="Unassembled WGS sequence"/>
</dbReference>
<reference evidence="7 8" key="1">
    <citation type="submission" date="2018-11" db="EMBL/GenBank/DDBJ databases">
        <title>Genomic Encyclopedia of Type Strains, Phase IV (KMG-IV): sequencing the most valuable type-strain genomes for metagenomic binning, comparative biology and taxonomic classification.</title>
        <authorList>
            <person name="Goeker M."/>
        </authorList>
    </citation>
    <scope>NUCLEOTIDE SEQUENCE [LARGE SCALE GENOMIC DNA]</scope>
    <source>
        <strain evidence="7 8">DSM 102936</strain>
    </source>
</reference>